<organism evidence="2">
    <name type="scientific">Cladocopium goreaui</name>
    <dbReference type="NCBI Taxonomy" id="2562237"/>
    <lineage>
        <taxon>Eukaryota</taxon>
        <taxon>Sar</taxon>
        <taxon>Alveolata</taxon>
        <taxon>Dinophyceae</taxon>
        <taxon>Suessiales</taxon>
        <taxon>Symbiodiniaceae</taxon>
        <taxon>Cladocopium</taxon>
    </lineage>
</organism>
<sequence>MPRRLAIACAQLVEGPTHEVPQEVEHADKPERLDACLSGLLHLARQLRILAPRSATDEELQLVHSKAQVAGLKRAQLAASGGLVWLPVKGCLEKSSKADLLRARGFGQDTFLTSTSLDAARQAAGGLFQLVDLSVTSGPAGGIALCRPPGHHAGPTSSTGFCLVNNVALAARYALRRYPALIKRVLIFDWDIHHGQGTQEVFWKDSRVLFVSMHLFSKGFYPASGSAQEVGVGRGLGYTVNVALPQGYTDACLLCACQDVLVPAAERFRPDLLLVSAGFDAMDEDPLGEAKCTADGFARITRLLNGLARKLCGGRLLLALEGGYHEHALSSCLGLVAETLLHGDDTENFSSYAEKPLQASLKAIWETRLAHRSLPLQLLDGCTWSRDLVPYNRFRKKQKCWHWRLPRDLSSDSDNCQKDI</sequence>
<feature type="domain" description="Histone deacetylase" evidence="1">
    <location>
        <begin position="26"/>
        <end position="339"/>
    </location>
</feature>
<dbReference type="OrthoDB" id="424012at2759"/>
<dbReference type="EMBL" id="CAMXCT020004602">
    <property type="protein sequence ID" value="CAL1163089.1"/>
    <property type="molecule type" value="Genomic_DNA"/>
</dbReference>
<dbReference type="PANTHER" id="PTHR10625:SF11">
    <property type="entry name" value="HISTONE DEACETYLASE 14, CHLOROPLASTIC"/>
    <property type="match status" value="1"/>
</dbReference>
<dbReference type="Pfam" id="PF00850">
    <property type="entry name" value="Hist_deacetyl"/>
    <property type="match status" value="1"/>
</dbReference>
<dbReference type="Proteomes" id="UP001152797">
    <property type="component" value="Unassembled WGS sequence"/>
</dbReference>
<evidence type="ECO:0000259" key="1">
    <source>
        <dbReference type="Pfam" id="PF00850"/>
    </source>
</evidence>
<dbReference type="GO" id="GO:0005737">
    <property type="term" value="C:cytoplasm"/>
    <property type="evidence" value="ECO:0007669"/>
    <property type="project" value="TreeGrafter"/>
</dbReference>
<accession>A0A9P1DFU7</accession>
<dbReference type="EMBL" id="CAMXCT010004602">
    <property type="protein sequence ID" value="CAI4009714.1"/>
    <property type="molecule type" value="Genomic_DNA"/>
</dbReference>
<comment type="caution">
    <text evidence="2">The sequence shown here is derived from an EMBL/GenBank/DDBJ whole genome shotgun (WGS) entry which is preliminary data.</text>
</comment>
<name>A0A9P1DFU7_9DINO</name>
<dbReference type="GO" id="GO:0004407">
    <property type="term" value="F:histone deacetylase activity"/>
    <property type="evidence" value="ECO:0007669"/>
    <property type="project" value="TreeGrafter"/>
</dbReference>
<dbReference type="AlphaFoldDB" id="A0A9P1DFU7"/>
<dbReference type="InterPro" id="IPR037138">
    <property type="entry name" value="His_deacetylse_dom_sf"/>
</dbReference>
<evidence type="ECO:0000313" key="2">
    <source>
        <dbReference type="EMBL" id="CAI4009714.1"/>
    </source>
</evidence>
<keyword evidence="4" id="KW-1185">Reference proteome</keyword>
<reference evidence="3 4" key="2">
    <citation type="submission" date="2024-05" db="EMBL/GenBank/DDBJ databases">
        <authorList>
            <person name="Chen Y."/>
            <person name="Shah S."/>
            <person name="Dougan E. K."/>
            <person name="Thang M."/>
            <person name="Chan C."/>
        </authorList>
    </citation>
    <scope>NUCLEOTIDE SEQUENCE [LARGE SCALE GENOMIC DNA]</scope>
</reference>
<dbReference type="PANTHER" id="PTHR10625">
    <property type="entry name" value="HISTONE DEACETYLASE HDAC1-RELATED"/>
    <property type="match status" value="1"/>
</dbReference>
<dbReference type="InterPro" id="IPR023696">
    <property type="entry name" value="Ureohydrolase_dom_sf"/>
</dbReference>
<dbReference type="InterPro" id="IPR000286">
    <property type="entry name" value="HDACs"/>
</dbReference>
<dbReference type="CDD" id="cd09992">
    <property type="entry name" value="HDAC_classII"/>
    <property type="match status" value="1"/>
</dbReference>
<dbReference type="EMBL" id="CAMXCT030004602">
    <property type="protein sequence ID" value="CAL4797026.1"/>
    <property type="molecule type" value="Genomic_DNA"/>
</dbReference>
<evidence type="ECO:0000313" key="4">
    <source>
        <dbReference type="Proteomes" id="UP001152797"/>
    </source>
</evidence>
<protein>
    <submittedName>
        <fullName evidence="3">Histone deacetylase 18</fullName>
    </submittedName>
</protein>
<dbReference type="GO" id="GO:0000118">
    <property type="term" value="C:histone deacetylase complex"/>
    <property type="evidence" value="ECO:0007669"/>
    <property type="project" value="TreeGrafter"/>
</dbReference>
<dbReference type="PRINTS" id="PR01270">
    <property type="entry name" value="HDASUPER"/>
</dbReference>
<dbReference type="Gene3D" id="3.40.800.20">
    <property type="entry name" value="Histone deacetylase domain"/>
    <property type="match status" value="1"/>
</dbReference>
<reference evidence="2" key="1">
    <citation type="submission" date="2022-10" db="EMBL/GenBank/DDBJ databases">
        <authorList>
            <person name="Chen Y."/>
            <person name="Dougan E. K."/>
            <person name="Chan C."/>
            <person name="Rhodes N."/>
            <person name="Thang M."/>
        </authorList>
    </citation>
    <scope>NUCLEOTIDE SEQUENCE</scope>
</reference>
<dbReference type="InterPro" id="IPR023801">
    <property type="entry name" value="His_deacetylse_dom"/>
</dbReference>
<proteinExistence type="predicted"/>
<evidence type="ECO:0000313" key="3">
    <source>
        <dbReference type="EMBL" id="CAL4797026.1"/>
    </source>
</evidence>
<dbReference type="SUPFAM" id="SSF52768">
    <property type="entry name" value="Arginase/deacetylase"/>
    <property type="match status" value="1"/>
</dbReference>
<dbReference type="GO" id="GO:0040029">
    <property type="term" value="P:epigenetic regulation of gene expression"/>
    <property type="evidence" value="ECO:0007669"/>
    <property type="project" value="TreeGrafter"/>
</dbReference>
<gene>
    <name evidence="2" type="ORF">C1SCF055_LOCUS35052</name>
</gene>